<proteinExistence type="predicted"/>
<keyword evidence="3" id="KW-1185">Reference proteome</keyword>
<evidence type="ECO:0000256" key="1">
    <source>
        <dbReference type="SAM" id="MobiDB-lite"/>
    </source>
</evidence>
<dbReference type="EMBL" id="KE747818">
    <property type="protein sequence ID" value="RMZ69492.1"/>
    <property type="molecule type" value="Genomic_DNA"/>
</dbReference>
<feature type="compositionally biased region" description="Acidic residues" evidence="1">
    <location>
        <begin position="93"/>
        <end position="102"/>
    </location>
</feature>
<evidence type="ECO:0000313" key="2">
    <source>
        <dbReference type="EMBL" id="RMZ69492.1"/>
    </source>
</evidence>
<organism evidence="2 3">
    <name type="scientific">Pyrenophora seminiperda CCB06</name>
    <dbReference type="NCBI Taxonomy" id="1302712"/>
    <lineage>
        <taxon>Eukaryota</taxon>
        <taxon>Fungi</taxon>
        <taxon>Dikarya</taxon>
        <taxon>Ascomycota</taxon>
        <taxon>Pezizomycotina</taxon>
        <taxon>Dothideomycetes</taxon>
        <taxon>Pleosporomycetidae</taxon>
        <taxon>Pleosporales</taxon>
        <taxon>Pleosporineae</taxon>
        <taxon>Pleosporaceae</taxon>
        <taxon>Pyrenophora</taxon>
    </lineage>
</organism>
<accession>A0A3M7M4T8</accession>
<feature type="compositionally biased region" description="Low complexity" evidence="1">
    <location>
        <begin position="117"/>
        <end position="129"/>
    </location>
</feature>
<dbReference type="AlphaFoldDB" id="A0A3M7M4T8"/>
<feature type="compositionally biased region" description="Polar residues" evidence="1">
    <location>
        <begin position="7"/>
        <end position="16"/>
    </location>
</feature>
<feature type="compositionally biased region" description="Basic and acidic residues" evidence="1">
    <location>
        <begin position="47"/>
        <end position="59"/>
    </location>
</feature>
<feature type="region of interest" description="Disordered" evidence="1">
    <location>
        <begin position="117"/>
        <end position="170"/>
    </location>
</feature>
<feature type="compositionally biased region" description="Basic and acidic residues" evidence="1">
    <location>
        <begin position="130"/>
        <end position="144"/>
    </location>
</feature>
<reference evidence="2 3" key="1">
    <citation type="journal article" date="2014" name="PLoS ONE">
        <title>De novo Genome Assembly of the Fungal Plant Pathogen Pyrenophora semeniperda.</title>
        <authorList>
            <person name="Soliai M.M."/>
            <person name="Meyer S.E."/>
            <person name="Udall J.A."/>
            <person name="Elzinga D.E."/>
            <person name="Hermansen R.A."/>
            <person name="Bodily P.M."/>
            <person name="Hart A.A."/>
            <person name="Coleman C.E."/>
        </authorList>
    </citation>
    <scope>NUCLEOTIDE SEQUENCE [LARGE SCALE GENOMIC DNA]</scope>
    <source>
        <strain evidence="2 3">CCB06</strain>
        <tissue evidence="2">Mycelium</tissue>
    </source>
</reference>
<dbReference type="Proteomes" id="UP000265663">
    <property type="component" value="Unassembled WGS sequence"/>
</dbReference>
<feature type="compositionally biased region" description="Basic residues" evidence="1">
    <location>
        <begin position="32"/>
        <end position="45"/>
    </location>
</feature>
<feature type="region of interest" description="Disordered" evidence="1">
    <location>
        <begin position="1"/>
        <end position="102"/>
    </location>
</feature>
<protein>
    <submittedName>
        <fullName evidence="2">Uncharacterized protein</fullName>
    </submittedName>
</protein>
<evidence type="ECO:0000313" key="3">
    <source>
        <dbReference type="Proteomes" id="UP000265663"/>
    </source>
</evidence>
<sequence>MAKKLTNPVTDTSSDNMLAPVAGTAPEPGMHGTKRKAVTTQRAKKTAGQDKKVKVEETKTTASARKTATKINDIDSQAPARPERAATNKAVVEEEETEDDVVADDKVKVKTKTTTKATKTATTKVAKANTKAEGEDHDGEDAAKPRKTTTAATKHAKILPPLEQRTKDTKHRIGAHVSIAGGKYPNLELLYTTLSNMASTMAI</sequence>
<gene>
    <name evidence="2" type="ORF">GMOD_00006310</name>
</gene>
<feature type="compositionally biased region" description="Low complexity" evidence="1">
    <location>
        <begin position="60"/>
        <end position="70"/>
    </location>
</feature>
<name>A0A3M7M4T8_9PLEO</name>